<dbReference type="Gene3D" id="1.20.58.1030">
    <property type="match status" value="2"/>
</dbReference>
<evidence type="ECO:0000256" key="1">
    <source>
        <dbReference type="ARBA" id="ARBA00004127"/>
    </source>
</evidence>
<dbReference type="PROSITE" id="PS50244">
    <property type="entry name" value="S5A_REDUCTASE"/>
    <property type="match status" value="1"/>
</dbReference>
<reference evidence="7 8" key="1">
    <citation type="journal article" date="2023" name="bioRxiv">
        <title>Genome report: Whole genome sequence and annotation of Penstemon davidsonii.</title>
        <authorList>
            <person name="Ostevik K.L."/>
            <person name="Alabady M."/>
            <person name="Zhang M."/>
            <person name="Rausher M.D."/>
        </authorList>
    </citation>
    <scope>NUCLEOTIDE SEQUENCE [LARGE SCALE GENOMIC DNA]</scope>
    <source>
        <strain evidence="7">DNT005</strain>
        <tissue evidence="7">Whole leaf</tissue>
    </source>
</reference>
<dbReference type="InterPro" id="IPR001104">
    <property type="entry name" value="3-oxo-5_a-steroid_4-DH_C"/>
</dbReference>
<name>A0ABR0CJD2_9LAMI</name>
<dbReference type="InterPro" id="IPR005339">
    <property type="entry name" value="GINS_Psf1"/>
</dbReference>
<feature type="domain" description="3-oxo-5-alpha-steroid 4-dehydrogenase C-terminal" evidence="6">
    <location>
        <begin position="207"/>
        <end position="265"/>
    </location>
</feature>
<organism evidence="7 8">
    <name type="scientific">Penstemon davidsonii</name>
    <dbReference type="NCBI Taxonomy" id="160366"/>
    <lineage>
        <taxon>Eukaryota</taxon>
        <taxon>Viridiplantae</taxon>
        <taxon>Streptophyta</taxon>
        <taxon>Embryophyta</taxon>
        <taxon>Tracheophyta</taxon>
        <taxon>Spermatophyta</taxon>
        <taxon>Magnoliopsida</taxon>
        <taxon>eudicotyledons</taxon>
        <taxon>Gunneridae</taxon>
        <taxon>Pentapetalae</taxon>
        <taxon>asterids</taxon>
        <taxon>lamiids</taxon>
        <taxon>Lamiales</taxon>
        <taxon>Plantaginaceae</taxon>
        <taxon>Cheloneae</taxon>
        <taxon>Penstemon</taxon>
    </lineage>
</organism>
<dbReference type="EMBL" id="JAYDYQ010002688">
    <property type="protein sequence ID" value="KAK4477195.1"/>
    <property type="molecule type" value="Genomic_DNA"/>
</dbReference>
<comment type="subcellular location">
    <subcellularLocation>
        <location evidence="1">Endomembrane system</location>
        <topology evidence="1">Multi-pass membrane protein</topology>
    </subcellularLocation>
</comment>
<sequence length="298" mass="34448">MYGRKASELVKELASSEPGQLSSFNNDLFAQVLEECNGHLHHLQPLMRYNRAEVIRSLGWMCDRVLPAEIEERLSSTEEEYFKNHAATLQSYMGGLDLDLTVDGQCSSTCNHVPETTLMQSSTSLRVKWKSSQGTCLNRCFHFALRNWDRDGDFGISAPLSLCCTHGPEVFKFVTNLFAEFVVKGKDRMQVTELDLWGLVNPFMQLKWYVWIGAAIFSWGWIHQRSCHLILGSLRENGRQRDDYAIPYGDWFEYVSSPHYLAELVTNLTLAASETQKWYLRKFDNYPRNRFAIIPFIY</sequence>
<gene>
    <name evidence="7" type="ORF">RD792_016409</name>
</gene>
<evidence type="ECO:0000259" key="6">
    <source>
        <dbReference type="Pfam" id="PF02544"/>
    </source>
</evidence>
<evidence type="ECO:0000313" key="8">
    <source>
        <dbReference type="Proteomes" id="UP001291926"/>
    </source>
</evidence>
<comment type="pathway">
    <text evidence="2">Protein modification; protein glycosylation.</text>
</comment>
<accession>A0ABR0CJD2</accession>
<dbReference type="Pfam" id="PF02544">
    <property type="entry name" value="Steroid_dh"/>
    <property type="match status" value="1"/>
</dbReference>
<evidence type="ECO:0000313" key="7">
    <source>
        <dbReference type="EMBL" id="KAK4477195.1"/>
    </source>
</evidence>
<dbReference type="SUPFAM" id="SSF158573">
    <property type="entry name" value="GINS helical bundle-like"/>
    <property type="match status" value="1"/>
</dbReference>
<protein>
    <recommendedName>
        <fullName evidence="6">3-oxo-5-alpha-steroid 4-dehydrogenase C-terminal domain-containing protein</fullName>
    </recommendedName>
</protein>
<comment type="caution">
    <text evidence="7">The sequence shown here is derived from an EMBL/GenBank/DDBJ whole genome shotgun (WGS) entry which is preliminary data.</text>
</comment>
<dbReference type="PANTHER" id="PTHR14624">
    <property type="entry name" value="DFG10 PROTEIN"/>
    <property type="match status" value="1"/>
</dbReference>
<evidence type="ECO:0000256" key="5">
    <source>
        <dbReference type="ARBA" id="ARBA00023136"/>
    </source>
</evidence>
<dbReference type="InterPro" id="IPR039698">
    <property type="entry name" value="Dfg10/SRD5A3"/>
</dbReference>
<dbReference type="CDD" id="cd11710">
    <property type="entry name" value="GINS_A_psf1"/>
    <property type="match status" value="1"/>
</dbReference>
<keyword evidence="3" id="KW-0812">Transmembrane</keyword>
<proteinExistence type="predicted"/>
<keyword evidence="5" id="KW-0472">Membrane</keyword>
<dbReference type="PANTHER" id="PTHR14624:SF0">
    <property type="entry name" value="POLYPRENOL REDUCTASE"/>
    <property type="match status" value="1"/>
</dbReference>
<evidence type="ECO:0000256" key="2">
    <source>
        <dbReference type="ARBA" id="ARBA00004922"/>
    </source>
</evidence>
<keyword evidence="8" id="KW-1185">Reference proteome</keyword>
<evidence type="ECO:0000256" key="4">
    <source>
        <dbReference type="ARBA" id="ARBA00022989"/>
    </source>
</evidence>
<dbReference type="Proteomes" id="UP001291926">
    <property type="component" value="Unassembled WGS sequence"/>
</dbReference>
<dbReference type="InterPro" id="IPR036224">
    <property type="entry name" value="GINS_bundle-like_dom_sf"/>
</dbReference>
<keyword evidence="4" id="KW-1133">Transmembrane helix</keyword>
<evidence type="ECO:0000256" key="3">
    <source>
        <dbReference type="ARBA" id="ARBA00022692"/>
    </source>
</evidence>